<dbReference type="EMBL" id="JBGBDC010000004">
    <property type="protein sequence ID" value="MEY2251698.1"/>
    <property type="molecule type" value="Genomic_DNA"/>
</dbReference>
<evidence type="ECO:0000313" key="1">
    <source>
        <dbReference type="EMBL" id="MEY2251698.1"/>
    </source>
</evidence>
<protein>
    <submittedName>
        <fullName evidence="1">Acyl-CoA dehydrogenase</fullName>
    </submittedName>
</protein>
<dbReference type="SUPFAM" id="SSF56645">
    <property type="entry name" value="Acyl-CoA dehydrogenase NM domain-like"/>
    <property type="match status" value="1"/>
</dbReference>
<reference evidence="1 2" key="1">
    <citation type="journal article" date="2016" name="Int. J. Syst. Evol. Microbiol.">
        <title>Description of Comamonas sediminis sp. nov., isolated from lagoon sediments.</title>
        <authorList>
            <person name="Subhash Y."/>
            <person name="Bang J.J."/>
            <person name="You T.H."/>
            <person name="Lee S.S."/>
        </authorList>
    </citation>
    <scope>NUCLEOTIDE SEQUENCE [LARGE SCALE GENOMIC DNA]</scope>
    <source>
        <strain evidence="1 2">JCM 31169</strain>
    </source>
</reference>
<proteinExistence type="predicted"/>
<gene>
    <name evidence="1" type="ORF">AB7A72_11850</name>
</gene>
<dbReference type="InterPro" id="IPR046373">
    <property type="entry name" value="Acyl-CoA_Oxase/DH_mid-dom_sf"/>
</dbReference>
<comment type="caution">
    <text evidence="1">The sequence shown here is derived from an EMBL/GenBank/DDBJ whole genome shotgun (WGS) entry which is preliminary data.</text>
</comment>
<name>A0ABV4B5I9_9BURK</name>
<evidence type="ECO:0000313" key="2">
    <source>
        <dbReference type="Proteomes" id="UP001562178"/>
    </source>
</evidence>
<sequence>MAQLRALIDQQLDQLPLPGHGQTLSRWQALASVAACNLSLAKLYEGHTDALAILAELGATALAGNQTWAVWGAEPPGHQVQATPLNTVHRLDPGSPVQLSGTKAWCSGARSVDHALITAWLPGAKRCLVAVALDQPGVEVTGDGWEAVGMAASASVDVRLKNASGTLVGKPGDYLARPGFTHGGAGVAACWYGASTRIADYLLASACTSEDPHALAHLGAVDVALSSTAALLRATAARIDTRPDQGWHLEVNRSRLAAESAAQQVLRRVPRALGPGPLCKNRQLALLLADLPIFIRQSHAERDLAALGQSITEQKDTLPWKL</sequence>
<dbReference type="InterPro" id="IPR036250">
    <property type="entry name" value="AcylCo_DH-like_C"/>
</dbReference>
<dbReference type="Proteomes" id="UP001562178">
    <property type="component" value="Unassembled WGS sequence"/>
</dbReference>
<keyword evidence="2" id="KW-1185">Reference proteome</keyword>
<organism evidence="1 2">
    <name type="scientific">Comamonas sediminis</name>
    <dbReference type="NCBI Taxonomy" id="1783360"/>
    <lineage>
        <taxon>Bacteria</taxon>
        <taxon>Pseudomonadati</taxon>
        <taxon>Pseudomonadota</taxon>
        <taxon>Betaproteobacteria</taxon>
        <taxon>Burkholderiales</taxon>
        <taxon>Comamonadaceae</taxon>
        <taxon>Comamonas</taxon>
    </lineage>
</organism>
<accession>A0ABV4B5I9</accession>
<dbReference type="SUPFAM" id="SSF47203">
    <property type="entry name" value="Acyl-CoA dehydrogenase C-terminal domain-like"/>
    <property type="match status" value="1"/>
</dbReference>
<dbReference type="Gene3D" id="2.40.110.10">
    <property type="entry name" value="Butyryl-CoA Dehydrogenase, subunit A, domain 2"/>
    <property type="match status" value="1"/>
</dbReference>
<dbReference type="InterPro" id="IPR009100">
    <property type="entry name" value="AcylCoA_DH/oxidase_NM_dom_sf"/>
</dbReference>